<keyword evidence="2" id="KW-1133">Transmembrane helix</keyword>
<evidence type="ECO:0000313" key="5">
    <source>
        <dbReference type="Proteomes" id="UP001642484"/>
    </source>
</evidence>
<feature type="region of interest" description="Disordered" evidence="1">
    <location>
        <begin position="84"/>
        <end position="116"/>
    </location>
</feature>
<comment type="caution">
    <text evidence="4">The sequence shown here is derived from an EMBL/GenBank/DDBJ whole genome shotgun (WGS) entry which is preliminary data.</text>
</comment>
<accession>A0ABP0RWW3</accession>
<evidence type="ECO:0000256" key="3">
    <source>
        <dbReference type="SAM" id="SignalP"/>
    </source>
</evidence>
<feature type="compositionally biased region" description="Basic and acidic residues" evidence="1">
    <location>
        <begin position="178"/>
        <end position="189"/>
    </location>
</feature>
<feature type="compositionally biased region" description="Low complexity" evidence="1">
    <location>
        <begin position="101"/>
        <end position="116"/>
    </location>
</feature>
<dbReference type="Proteomes" id="UP001642484">
    <property type="component" value="Unassembled WGS sequence"/>
</dbReference>
<feature type="chain" id="PRO_5045119806" evidence="3">
    <location>
        <begin position="20"/>
        <end position="212"/>
    </location>
</feature>
<feature type="transmembrane region" description="Helical" evidence="2">
    <location>
        <begin position="53"/>
        <end position="74"/>
    </location>
</feature>
<protein>
    <submittedName>
        <fullName evidence="4">Uncharacterized protein</fullName>
    </submittedName>
</protein>
<reference evidence="4 5" key="1">
    <citation type="submission" date="2024-02" db="EMBL/GenBank/DDBJ databases">
        <authorList>
            <person name="Chen Y."/>
            <person name="Shah S."/>
            <person name="Dougan E. K."/>
            <person name="Thang M."/>
            <person name="Chan C."/>
        </authorList>
    </citation>
    <scope>NUCLEOTIDE SEQUENCE [LARGE SCALE GENOMIC DNA]</scope>
</reference>
<feature type="signal peptide" evidence="3">
    <location>
        <begin position="1"/>
        <end position="19"/>
    </location>
</feature>
<sequence>MARSSPWMIVALASMAALAFVGPSQGPRSGSVALRAGHGELPETTEPQNATSIARTGGAFFSMIAALALVLLPVEAEAAKSGGRIGGTASAARSKPPPRAPAAASTTTNKTVINETTVIAPPPPVVAAPSMGMGIGVAPVVVAPPPTLGDVVVGTVIGGAINNAISGGNHSGPSNADRLLENQQRQDERQIDNQKAELEQLKAEIQNLKSTK</sequence>
<evidence type="ECO:0000256" key="1">
    <source>
        <dbReference type="SAM" id="MobiDB-lite"/>
    </source>
</evidence>
<proteinExistence type="predicted"/>
<name>A0ABP0RWW3_9DINO</name>
<organism evidence="4 5">
    <name type="scientific">Durusdinium trenchii</name>
    <dbReference type="NCBI Taxonomy" id="1381693"/>
    <lineage>
        <taxon>Eukaryota</taxon>
        <taxon>Sar</taxon>
        <taxon>Alveolata</taxon>
        <taxon>Dinophyceae</taxon>
        <taxon>Suessiales</taxon>
        <taxon>Symbiodiniaceae</taxon>
        <taxon>Durusdinium</taxon>
    </lineage>
</organism>
<keyword evidence="2" id="KW-0472">Membrane</keyword>
<keyword evidence="3" id="KW-0732">Signal</keyword>
<keyword evidence="5" id="KW-1185">Reference proteome</keyword>
<feature type="region of interest" description="Disordered" evidence="1">
    <location>
        <begin position="166"/>
        <end position="189"/>
    </location>
</feature>
<evidence type="ECO:0000256" key="2">
    <source>
        <dbReference type="SAM" id="Phobius"/>
    </source>
</evidence>
<dbReference type="EMBL" id="CAXAMN010026639">
    <property type="protein sequence ID" value="CAK9104660.1"/>
    <property type="molecule type" value="Genomic_DNA"/>
</dbReference>
<gene>
    <name evidence="4" type="ORF">CCMP2556_LOCUS49043</name>
</gene>
<evidence type="ECO:0000313" key="4">
    <source>
        <dbReference type="EMBL" id="CAK9104660.1"/>
    </source>
</evidence>
<keyword evidence="2" id="KW-0812">Transmembrane</keyword>